<reference evidence="1 2" key="1">
    <citation type="submission" date="2020-08" db="EMBL/GenBank/DDBJ databases">
        <title>Genomic Encyclopedia of Type Strains, Phase IV (KMG-IV): sequencing the most valuable type-strain genomes for metagenomic binning, comparative biology and taxonomic classification.</title>
        <authorList>
            <person name="Goeker M."/>
        </authorList>
    </citation>
    <scope>NUCLEOTIDE SEQUENCE [LARGE SCALE GENOMIC DNA]</scope>
    <source>
        <strain evidence="1 2">DSM 45615</strain>
    </source>
</reference>
<dbReference type="AlphaFoldDB" id="A0A840PCS4"/>
<name>A0A840PCS4_9ACTN</name>
<protein>
    <submittedName>
        <fullName evidence="1">Uncharacterized protein</fullName>
    </submittedName>
</protein>
<organism evidence="1 2">
    <name type="scientific">Thermocatellispora tengchongensis</name>
    <dbReference type="NCBI Taxonomy" id="1073253"/>
    <lineage>
        <taxon>Bacteria</taxon>
        <taxon>Bacillati</taxon>
        <taxon>Actinomycetota</taxon>
        <taxon>Actinomycetes</taxon>
        <taxon>Streptosporangiales</taxon>
        <taxon>Streptosporangiaceae</taxon>
        <taxon>Thermocatellispora</taxon>
    </lineage>
</organism>
<proteinExistence type="predicted"/>
<evidence type="ECO:0000313" key="2">
    <source>
        <dbReference type="Proteomes" id="UP000578449"/>
    </source>
</evidence>
<dbReference type="EMBL" id="JACHGN010000017">
    <property type="protein sequence ID" value="MBB5137418.1"/>
    <property type="molecule type" value="Genomic_DNA"/>
</dbReference>
<sequence>MRAGEMVIGEWAHDGRAGVKVLEPVKWPW</sequence>
<keyword evidence="2" id="KW-1185">Reference proteome</keyword>
<accession>A0A840PCS4</accession>
<comment type="caution">
    <text evidence="1">The sequence shown here is derived from an EMBL/GenBank/DDBJ whole genome shotgun (WGS) entry which is preliminary data.</text>
</comment>
<dbReference type="Proteomes" id="UP000578449">
    <property type="component" value="Unassembled WGS sequence"/>
</dbReference>
<gene>
    <name evidence="1" type="ORF">HNP84_007170</name>
</gene>
<evidence type="ECO:0000313" key="1">
    <source>
        <dbReference type="EMBL" id="MBB5137418.1"/>
    </source>
</evidence>